<keyword evidence="5 7" id="KW-1133">Transmembrane helix</keyword>
<dbReference type="GO" id="GO:0005886">
    <property type="term" value="C:plasma membrane"/>
    <property type="evidence" value="ECO:0007669"/>
    <property type="project" value="UniProtKB-SubCell"/>
</dbReference>
<keyword evidence="3" id="KW-1003">Cell membrane</keyword>
<dbReference type="RefSeq" id="WP_067632556.1">
    <property type="nucleotide sequence ID" value="NZ_CP013213.1"/>
</dbReference>
<sequence length="406" mass="44165">MKSNWKANFFVLWSGQAVSMITSAMVQMAVVYTITERGGTSQDLSLALLIGFLPYALFGPFIGVFVDRYDRKKIMIASDLLIASAGVMIPLNGQTKPVSLLMIYGVLLVRSIGQAFYAPSLSAITPLIIPKQHLTQYSGYSQSLESISYIISPVLAMIVYQYGRLNAVILLDVMGALFASFTVFLSYIPSLKPTIVNVSSTMLIEFKEGFKALLKHKELVTLLLFGSMYIVVFMPISALFPLMSTQHFYGGNQEITIVEIVFALGMLCGGLGLSKLGNRMNRAMVLCSSIMICGLTLLLSGLLPKQGYALFVGLCFVMGFSMPFYAGLHSVFFQEKLPAEVLGRVFSLVGAITTLATPLGLGISALFADEVGIGKWFAYSGIIVIGIGICMLINKDIKKLDTNNQS</sequence>
<accession>A0A109UH30</accession>
<dbReference type="CDD" id="cd06173">
    <property type="entry name" value="MFS_MefA_like"/>
    <property type="match status" value="1"/>
</dbReference>
<keyword evidence="4 7" id="KW-0812">Transmembrane</keyword>
<feature type="transmembrane region" description="Helical" evidence="7">
    <location>
        <begin position="345"/>
        <end position="367"/>
    </location>
</feature>
<feature type="transmembrane region" description="Helical" evidence="7">
    <location>
        <begin position="373"/>
        <end position="393"/>
    </location>
</feature>
<dbReference type="KEGG" id="erl:AOC36_06320"/>
<evidence type="ECO:0000259" key="8">
    <source>
        <dbReference type="PROSITE" id="PS50850"/>
    </source>
</evidence>
<dbReference type="InterPro" id="IPR011701">
    <property type="entry name" value="MFS"/>
</dbReference>
<dbReference type="InterPro" id="IPR020846">
    <property type="entry name" value="MFS_dom"/>
</dbReference>
<feature type="transmembrane region" description="Helical" evidence="7">
    <location>
        <begin position="46"/>
        <end position="66"/>
    </location>
</feature>
<dbReference type="STRING" id="1514105.AOC36_06320"/>
<feature type="transmembrane region" description="Helical" evidence="7">
    <location>
        <begin position="309"/>
        <end position="333"/>
    </location>
</feature>
<feature type="transmembrane region" description="Helical" evidence="7">
    <location>
        <begin position="255"/>
        <end position="273"/>
    </location>
</feature>
<dbReference type="EMBL" id="CP013213">
    <property type="protein sequence ID" value="AMC93613.1"/>
    <property type="molecule type" value="Genomic_DNA"/>
</dbReference>
<feature type="transmembrane region" description="Helical" evidence="7">
    <location>
        <begin position="169"/>
        <end position="188"/>
    </location>
</feature>
<feature type="transmembrane region" description="Helical" evidence="7">
    <location>
        <begin position="285"/>
        <end position="303"/>
    </location>
</feature>
<dbReference type="OrthoDB" id="9775268at2"/>
<evidence type="ECO:0000256" key="5">
    <source>
        <dbReference type="ARBA" id="ARBA00022989"/>
    </source>
</evidence>
<feature type="domain" description="Major facilitator superfamily (MFS) profile" evidence="8">
    <location>
        <begin position="8"/>
        <end position="398"/>
    </location>
</feature>
<keyword evidence="10" id="KW-1185">Reference proteome</keyword>
<dbReference type="Gene3D" id="1.20.1250.20">
    <property type="entry name" value="MFS general substrate transporter like domains"/>
    <property type="match status" value="1"/>
</dbReference>
<gene>
    <name evidence="9" type="ORF">AOC36_06320</name>
</gene>
<evidence type="ECO:0000313" key="9">
    <source>
        <dbReference type="EMBL" id="AMC93613.1"/>
    </source>
</evidence>
<evidence type="ECO:0000256" key="2">
    <source>
        <dbReference type="ARBA" id="ARBA00022448"/>
    </source>
</evidence>
<dbReference type="GO" id="GO:0022857">
    <property type="term" value="F:transmembrane transporter activity"/>
    <property type="evidence" value="ECO:0007669"/>
    <property type="project" value="InterPro"/>
</dbReference>
<evidence type="ECO:0000313" key="10">
    <source>
        <dbReference type="Proteomes" id="UP000063781"/>
    </source>
</evidence>
<protein>
    <submittedName>
        <fullName evidence="9">MFS transporter</fullName>
    </submittedName>
</protein>
<reference evidence="9 10" key="1">
    <citation type="submission" date="2015-10" db="EMBL/GenBank/DDBJ databases">
        <title>Erysipelothrix larvae sp. LV19 isolated from the larval gut of the rhinoceros beetle, Trypoxylus dichotomus.</title>
        <authorList>
            <person name="Lim S."/>
            <person name="Kim B.-C."/>
        </authorList>
    </citation>
    <scope>NUCLEOTIDE SEQUENCE [LARGE SCALE GENOMIC DNA]</scope>
    <source>
        <strain evidence="9 10">LV19</strain>
    </source>
</reference>
<feature type="transmembrane region" description="Helical" evidence="7">
    <location>
        <begin position="103"/>
        <end position="125"/>
    </location>
</feature>
<organism evidence="9 10">
    <name type="scientific">Erysipelothrix larvae</name>
    <dbReference type="NCBI Taxonomy" id="1514105"/>
    <lineage>
        <taxon>Bacteria</taxon>
        <taxon>Bacillati</taxon>
        <taxon>Bacillota</taxon>
        <taxon>Erysipelotrichia</taxon>
        <taxon>Erysipelotrichales</taxon>
        <taxon>Erysipelotrichaceae</taxon>
        <taxon>Erysipelothrix</taxon>
    </lineage>
</organism>
<name>A0A109UH30_9FIRM</name>
<evidence type="ECO:0000256" key="3">
    <source>
        <dbReference type="ARBA" id="ARBA00022475"/>
    </source>
</evidence>
<dbReference type="PANTHER" id="PTHR43266:SF10">
    <property type="entry name" value="BACILYSIN EXPORTER BACE-RELATED"/>
    <property type="match status" value="1"/>
</dbReference>
<dbReference type="PANTHER" id="PTHR43266">
    <property type="entry name" value="MACROLIDE-EFFLUX PROTEIN"/>
    <property type="match status" value="1"/>
</dbReference>
<dbReference type="Proteomes" id="UP000063781">
    <property type="component" value="Chromosome"/>
</dbReference>
<dbReference type="Pfam" id="PF07690">
    <property type="entry name" value="MFS_1"/>
    <property type="match status" value="1"/>
</dbReference>
<evidence type="ECO:0000256" key="4">
    <source>
        <dbReference type="ARBA" id="ARBA00022692"/>
    </source>
</evidence>
<dbReference type="AlphaFoldDB" id="A0A109UH30"/>
<feature type="transmembrane region" description="Helical" evidence="7">
    <location>
        <begin position="219"/>
        <end position="243"/>
    </location>
</feature>
<evidence type="ECO:0000256" key="7">
    <source>
        <dbReference type="SAM" id="Phobius"/>
    </source>
</evidence>
<dbReference type="InterPro" id="IPR036259">
    <property type="entry name" value="MFS_trans_sf"/>
</dbReference>
<keyword evidence="2" id="KW-0813">Transport</keyword>
<feature type="transmembrane region" description="Helical" evidence="7">
    <location>
        <begin position="12"/>
        <end position="34"/>
    </location>
</feature>
<proteinExistence type="predicted"/>
<evidence type="ECO:0000256" key="6">
    <source>
        <dbReference type="ARBA" id="ARBA00023136"/>
    </source>
</evidence>
<dbReference type="PROSITE" id="PS50850">
    <property type="entry name" value="MFS"/>
    <property type="match status" value="1"/>
</dbReference>
<evidence type="ECO:0000256" key="1">
    <source>
        <dbReference type="ARBA" id="ARBA00004651"/>
    </source>
</evidence>
<dbReference type="SUPFAM" id="SSF103473">
    <property type="entry name" value="MFS general substrate transporter"/>
    <property type="match status" value="1"/>
</dbReference>
<comment type="subcellular location">
    <subcellularLocation>
        <location evidence="1">Cell membrane</location>
        <topology evidence="1">Multi-pass membrane protein</topology>
    </subcellularLocation>
</comment>
<keyword evidence="6 7" id="KW-0472">Membrane</keyword>